<dbReference type="InterPro" id="IPR016185">
    <property type="entry name" value="PreATP-grasp_dom_sf"/>
</dbReference>
<evidence type="ECO:0000256" key="9">
    <source>
        <dbReference type="ARBA" id="ARBA00022842"/>
    </source>
</evidence>
<dbReference type="GO" id="GO:0046872">
    <property type="term" value="F:metal ion binding"/>
    <property type="evidence" value="ECO:0007669"/>
    <property type="project" value="UniProtKB-KW"/>
</dbReference>
<evidence type="ECO:0000256" key="4">
    <source>
        <dbReference type="ARBA" id="ARBA00013263"/>
    </source>
</evidence>
<dbReference type="EMBL" id="FPBT01000002">
    <property type="protein sequence ID" value="SFU35407.1"/>
    <property type="molecule type" value="Genomic_DNA"/>
</dbReference>
<reference evidence="16 17" key="1">
    <citation type="submission" date="2016-10" db="EMBL/GenBank/DDBJ databases">
        <authorList>
            <person name="de Groot N.N."/>
        </authorList>
    </citation>
    <scope>NUCLEOTIDE SEQUENCE [LARGE SCALE GENOMIC DNA]</scope>
    <source>
        <strain evidence="16 17">KHGC13</strain>
    </source>
</reference>
<evidence type="ECO:0000256" key="11">
    <source>
        <dbReference type="ARBA" id="ARBA00048600"/>
    </source>
</evidence>
<name>A0A1I7FGV4_9FIRM</name>
<evidence type="ECO:0000256" key="3">
    <source>
        <dbReference type="ARBA" id="ARBA00011750"/>
    </source>
</evidence>
<accession>A0A1I7FGV4</accession>
<keyword evidence="17" id="KW-1185">Reference proteome</keyword>
<dbReference type="InterPro" id="IPR011764">
    <property type="entry name" value="Biotin_carboxylation_dom"/>
</dbReference>
<dbReference type="PROSITE" id="PS00866">
    <property type="entry name" value="CPSASE_1"/>
    <property type="match status" value="1"/>
</dbReference>
<dbReference type="SUPFAM" id="SSF52440">
    <property type="entry name" value="PreATP-grasp domain"/>
    <property type="match status" value="1"/>
</dbReference>
<dbReference type="SUPFAM" id="SSF51246">
    <property type="entry name" value="Rudiment single hybrid motif"/>
    <property type="match status" value="1"/>
</dbReference>
<keyword evidence="6" id="KW-0479">Metal-binding</keyword>
<dbReference type="PROSITE" id="PS50979">
    <property type="entry name" value="BC"/>
    <property type="match status" value="1"/>
</dbReference>
<comment type="subunit">
    <text evidence="3 13">Acetyl-CoA carboxylase is a heterohexamer of biotin carboxyl carrier protein, biotin carboxylase and the two subunits of carboxyl transferase in a 2:2 complex.</text>
</comment>
<keyword evidence="8 12" id="KW-0067">ATP-binding</keyword>
<evidence type="ECO:0000256" key="10">
    <source>
        <dbReference type="ARBA" id="ARBA00023267"/>
    </source>
</evidence>
<dbReference type="EC" id="6.3.4.14" evidence="4 13"/>
<protein>
    <recommendedName>
        <fullName evidence="4 13">Biotin carboxylase</fullName>
        <ecNumber evidence="4 13">6.3.4.14</ecNumber>
    </recommendedName>
    <alternativeName>
        <fullName evidence="13">Acetyl-coenzyme A carboxylase biotin carboxylase subunit A</fullName>
    </alternativeName>
</protein>
<dbReference type="InterPro" id="IPR005482">
    <property type="entry name" value="Biotin_COase_C"/>
</dbReference>
<keyword evidence="9" id="KW-0460">Magnesium</keyword>
<evidence type="ECO:0000256" key="1">
    <source>
        <dbReference type="ARBA" id="ARBA00003761"/>
    </source>
</evidence>
<evidence type="ECO:0000259" key="14">
    <source>
        <dbReference type="PROSITE" id="PS50975"/>
    </source>
</evidence>
<dbReference type="PROSITE" id="PS00867">
    <property type="entry name" value="CPSASE_2"/>
    <property type="match status" value="1"/>
</dbReference>
<keyword evidence="13" id="KW-0276">Fatty acid metabolism</keyword>
<dbReference type="InterPro" id="IPR011054">
    <property type="entry name" value="Rudment_hybrid_motif"/>
</dbReference>
<evidence type="ECO:0000313" key="17">
    <source>
        <dbReference type="Proteomes" id="UP000198817"/>
    </source>
</evidence>
<dbReference type="Proteomes" id="UP000198817">
    <property type="component" value="Unassembled WGS sequence"/>
</dbReference>
<keyword evidence="13" id="KW-0444">Lipid biosynthesis</keyword>
<evidence type="ECO:0000256" key="12">
    <source>
        <dbReference type="PROSITE-ProRule" id="PRU00409"/>
    </source>
</evidence>
<keyword evidence="7 12" id="KW-0547">Nucleotide-binding</keyword>
<keyword evidence="13" id="KW-0275">Fatty acid biosynthesis</keyword>
<evidence type="ECO:0000256" key="7">
    <source>
        <dbReference type="ARBA" id="ARBA00022741"/>
    </source>
</evidence>
<dbReference type="NCBIfam" id="NF006367">
    <property type="entry name" value="PRK08591.1"/>
    <property type="match status" value="1"/>
</dbReference>
<feature type="domain" description="Biotin carboxylation" evidence="15">
    <location>
        <begin position="1"/>
        <end position="446"/>
    </location>
</feature>
<dbReference type="FunFam" id="3.30.1490.20:FF:000018">
    <property type="entry name" value="Biotin carboxylase"/>
    <property type="match status" value="1"/>
</dbReference>
<dbReference type="Pfam" id="PF02785">
    <property type="entry name" value="Biotin_carb_C"/>
    <property type="match status" value="1"/>
</dbReference>
<sequence>MLKKVLIANRGEIAVRIIRECYDNGIQPVAVYSTADRDSLHRKLAARSVCIGGPRAEDSYLNTGNIIEAALRTGCDGIHPGFGFLSENSGFARECREAGLIFIGPSPETIDQMGNKARARELMEKAGVPTVPGSDGTVKTAEEAAAVGDRIGYPVLLKASAGGGGRGMRRADSHEEALEAFTAASREAETCFGNGEMYVEKLILSPKHIEFQILADRYGNTIHLGERNCSIQRRNQKMLEEAPAWGISREMRDEMGRAAVRAAVAAGYENAGTVEFVTDREGNFYFIEMNTRIQVEHPVTEMVTGVNLIREQLRIAAGQKLSLSQEDVEIRGHAIECRITAEKPEAGFTPDPGKVRFLHFPDGNGVRVDSALYSGCGISPFYDPMIAKIIVRGDTRLEAVRKMRRALAETIIGGVSSTLPVQYLMMYNGAFLRGDYDTGFLEENLDQLVKMCSAVDAAGAAGAAEEVK</sequence>
<comment type="pathway">
    <text evidence="2 13">Lipid metabolism; malonyl-CoA biosynthesis; malonyl-CoA from acetyl-CoA: step 1/1.</text>
</comment>
<dbReference type="GO" id="GO:0005524">
    <property type="term" value="F:ATP binding"/>
    <property type="evidence" value="ECO:0007669"/>
    <property type="project" value="UniProtKB-UniRule"/>
</dbReference>
<evidence type="ECO:0000259" key="15">
    <source>
        <dbReference type="PROSITE" id="PS50979"/>
    </source>
</evidence>
<dbReference type="InterPro" id="IPR011761">
    <property type="entry name" value="ATP-grasp"/>
</dbReference>
<dbReference type="PROSITE" id="PS50975">
    <property type="entry name" value="ATP_GRASP"/>
    <property type="match status" value="1"/>
</dbReference>
<evidence type="ECO:0000256" key="6">
    <source>
        <dbReference type="ARBA" id="ARBA00022723"/>
    </source>
</evidence>
<evidence type="ECO:0000313" key="16">
    <source>
        <dbReference type="EMBL" id="SFU35407.1"/>
    </source>
</evidence>
<proteinExistence type="predicted"/>
<evidence type="ECO:0000256" key="5">
    <source>
        <dbReference type="ARBA" id="ARBA00022598"/>
    </source>
</evidence>
<feature type="domain" description="ATP-grasp" evidence="14">
    <location>
        <begin position="120"/>
        <end position="317"/>
    </location>
</feature>
<dbReference type="AlphaFoldDB" id="A0A1I7FGV4"/>
<dbReference type="OrthoDB" id="9807469at2"/>
<dbReference type="NCBIfam" id="TIGR00514">
    <property type="entry name" value="accC"/>
    <property type="match status" value="1"/>
</dbReference>
<evidence type="ECO:0000256" key="13">
    <source>
        <dbReference type="RuleBase" id="RU365063"/>
    </source>
</evidence>
<evidence type="ECO:0000256" key="2">
    <source>
        <dbReference type="ARBA" id="ARBA00004956"/>
    </source>
</evidence>
<dbReference type="FunFam" id="3.40.50.20:FF:000010">
    <property type="entry name" value="Propionyl-CoA carboxylase subunit alpha"/>
    <property type="match status" value="1"/>
</dbReference>
<dbReference type="Gene3D" id="3.30.470.20">
    <property type="entry name" value="ATP-grasp fold, B domain"/>
    <property type="match status" value="1"/>
</dbReference>
<dbReference type="InterPro" id="IPR005479">
    <property type="entry name" value="CPAse_ATP-bd"/>
</dbReference>
<dbReference type="RefSeq" id="WP_090469836.1">
    <property type="nucleotide sequence ID" value="NZ_FOWF01000001.1"/>
</dbReference>
<dbReference type="PANTHER" id="PTHR48095:SF2">
    <property type="entry name" value="BIOTIN CARBOXYLASE, CHLOROPLASTIC"/>
    <property type="match status" value="1"/>
</dbReference>
<dbReference type="UniPathway" id="UPA00655">
    <property type="reaction ID" value="UER00711"/>
</dbReference>
<dbReference type="SMART" id="SM00878">
    <property type="entry name" value="Biotin_carb_C"/>
    <property type="match status" value="1"/>
</dbReference>
<dbReference type="InterPro" id="IPR051602">
    <property type="entry name" value="ACC_Biotin_Carboxylase"/>
</dbReference>
<gene>
    <name evidence="16" type="ORF">SAMN05216508_102129</name>
</gene>
<dbReference type="Pfam" id="PF02786">
    <property type="entry name" value="CPSase_L_D2"/>
    <property type="match status" value="1"/>
</dbReference>
<evidence type="ECO:0000256" key="8">
    <source>
        <dbReference type="ARBA" id="ARBA00022840"/>
    </source>
</evidence>
<dbReference type="STRING" id="155865.SAMN05216515_10138"/>
<dbReference type="GO" id="GO:2001295">
    <property type="term" value="P:malonyl-CoA biosynthetic process"/>
    <property type="evidence" value="ECO:0007669"/>
    <property type="project" value="UniProtKB-UniPathway"/>
</dbReference>
<dbReference type="GO" id="GO:0004075">
    <property type="term" value="F:biotin carboxylase activity"/>
    <property type="evidence" value="ECO:0007669"/>
    <property type="project" value="UniProtKB-EC"/>
</dbReference>
<dbReference type="GO" id="GO:0006633">
    <property type="term" value="P:fatty acid biosynthetic process"/>
    <property type="evidence" value="ECO:0007669"/>
    <property type="project" value="UniProtKB-KW"/>
</dbReference>
<dbReference type="InterPro" id="IPR005481">
    <property type="entry name" value="BC-like_N"/>
</dbReference>
<dbReference type="Pfam" id="PF00289">
    <property type="entry name" value="Biotin_carb_N"/>
    <property type="match status" value="1"/>
</dbReference>
<dbReference type="InterPro" id="IPR004549">
    <property type="entry name" value="Acetyl_CoA_COase_biotin_COase"/>
</dbReference>
<comment type="function">
    <text evidence="1 13">This protein is a component of the acetyl coenzyme A carboxylase complex; first, biotin carboxylase catalyzes the carboxylation of the carrier protein and then the transcarboxylase transfers the carboxyl group to form malonyl-CoA.</text>
</comment>
<organism evidence="16 17">
    <name type="scientific">Eubacterium pyruvativorans</name>
    <dbReference type="NCBI Taxonomy" id="155865"/>
    <lineage>
        <taxon>Bacteria</taxon>
        <taxon>Bacillati</taxon>
        <taxon>Bacillota</taxon>
        <taxon>Clostridia</taxon>
        <taxon>Eubacteriales</taxon>
        <taxon>Eubacteriaceae</taxon>
        <taxon>Eubacterium</taxon>
    </lineage>
</organism>
<keyword evidence="13" id="KW-0443">Lipid metabolism</keyword>
<keyword evidence="10 13" id="KW-0092">Biotin</keyword>
<dbReference type="PANTHER" id="PTHR48095">
    <property type="entry name" value="PYRUVATE CARBOXYLASE SUBUNIT A"/>
    <property type="match status" value="1"/>
</dbReference>
<comment type="catalytic activity">
    <reaction evidence="11 13">
        <text>N(6)-biotinyl-L-lysyl-[protein] + hydrogencarbonate + ATP = N(6)-carboxybiotinyl-L-lysyl-[protein] + ADP + phosphate + H(+)</text>
        <dbReference type="Rhea" id="RHEA:13501"/>
        <dbReference type="Rhea" id="RHEA-COMP:10505"/>
        <dbReference type="Rhea" id="RHEA-COMP:10506"/>
        <dbReference type="ChEBI" id="CHEBI:15378"/>
        <dbReference type="ChEBI" id="CHEBI:17544"/>
        <dbReference type="ChEBI" id="CHEBI:30616"/>
        <dbReference type="ChEBI" id="CHEBI:43474"/>
        <dbReference type="ChEBI" id="CHEBI:83144"/>
        <dbReference type="ChEBI" id="CHEBI:83145"/>
        <dbReference type="ChEBI" id="CHEBI:456216"/>
        <dbReference type="EC" id="6.3.4.14"/>
    </reaction>
</comment>
<dbReference type="SUPFAM" id="SSF56059">
    <property type="entry name" value="Glutathione synthetase ATP-binding domain-like"/>
    <property type="match status" value="1"/>
</dbReference>
<keyword evidence="5 13" id="KW-0436">Ligase</keyword>